<evidence type="ECO:0000313" key="2">
    <source>
        <dbReference type="EMBL" id="MBC5706516.1"/>
    </source>
</evidence>
<accession>A0ABR7GZZ3</accession>
<proteinExistence type="predicted"/>
<reference evidence="2 3" key="1">
    <citation type="submission" date="2020-08" db="EMBL/GenBank/DDBJ databases">
        <title>Genome public.</title>
        <authorList>
            <person name="Liu C."/>
            <person name="Sun Q."/>
        </authorList>
    </citation>
    <scope>NUCLEOTIDE SEQUENCE [LARGE SCALE GENOMIC DNA]</scope>
    <source>
        <strain evidence="2 3">NSJ-66</strain>
    </source>
</reference>
<sequence length="124" mass="14123">MIYVECGKEQDYFIAFVENALGILAKEDYASFISLFDSSRLSEHDLVLALRYLDISCPILKIDDPKLIKNKKQNTCLFAFNDSSGYHMDYDLTTDGAINDLTIQIEFLRKADGYIAVLDDLHTL</sequence>
<feature type="domain" description="DUF7668" evidence="1">
    <location>
        <begin position="76"/>
        <end position="123"/>
    </location>
</feature>
<gene>
    <name evidence="2" type="ORF">H8S75_00910</name>
</gene>
<name>A0ABR7GZZ3_9FIRM</name>
<evidence type="ECO:0000259" key="1">
    <source>
        <dbReference type="Pfam" id="PF24705"/>
    </source>
</evidence>
<comment type="caution">
    <text evidence="2">The sequence shown here is derived from an EMBL/GenBank/DDBJ whole genome shotgun (WGS) entry which is preliminary data.</text>
</comment>
<protein>
    <recommendedName>
        <fullName evidence="1">DUF7668 domain-containing protein</fullName>
    </recommendedName>
</protein>
<dbReference type="InterPro" id="IPR056085">
    <property type="entry name" value="DUF7668"/>
</dbReference>
<dbReference type="EMBL" id="JACOPB010000001">
    <property type="protein sequence ID" value="MBC5706516.1"/>
    <property type="molecule type" value="Genomic_DNA"/>
</dbReference>
<dbReference type="RefSeq" id="WP_187018593.1">
    <property type="nucleotide sequence ID" value="NZ_JACOPB010000001.1"/>
</dbReference>
<organism evidence="2 3">
    <name type="scientific">Hungatella hominis</name>
    <dbReference type="NCBI Taxonomy" id="2763050"/>
    <lineage>
        <taxon>Bacteria</taxon>
        <taxon>Bacillati</taxon>
        <taxon>Bacillota</taxon>
        <taxon>Clostridia</taxon>
        <taxon>Lachnospirales</taxon>
        <taxon>Lachnospiraceae</taxon>
        <taxon>Hungatella</taxon>
    </lineage>
</organism>
<evidence type="ECO:0000313" key="3">
    <source>
        <dbReference type="Proteomes" id="UP000634672"/>
    </source>
</evidence>
<dbReference type="Proteomes" id="UP000634672">
    <property type="component" value="Unassembled WGS sequence"/>
</dbReference>
<keyword evidence="3" id="KW-1185">Reference proteome</keyword>
<dbReference type="Pfam" id="PF24705">
    <property type="entry name" value="DUF7668"/>
    <property type="match status" value="1"/>
</dbReference>